<evidence type="ECO:0000313" key="3">
    <source>
        <dbReference type="Proteomes" id="UP000239068"/>
    </source>
</evidence>
<gene>
    <name evidence="2" type="ORF">BTO16_02770</name>
</gene>
<feature type="transmembrane region" description="Helical" evidence="1">
    <location>
        <begin position="90"/>
        <end position="115"/>
    </location>
</feature>
<evidence type="ECO:0000256" key="1">
    <source>
        <dbReference type="SAM" id="Phobius"/>
    </source>
</evidence>
<sequence length="118" mass="13913">MYADIALFDTYFVFYADLWCFISAVFFSLIGLNYFCLIWAKKEPNIWLTILHLFLQIASLTPFIYVIFSLKSDNKLPTNIFLSFVDLDQALVVSFMIFLFSIFIHLINFFTSLFLKTK</sequence>
<dbReference type="EMBL" id="MSCM01000001">
    <property type="protein sequence ID" value="PQJ81555.1"/>
    <property type="molecule type" value="Genomic_DNA"/>
</dbReference>
<dbReference type="Proteomes" id="UP000239068">
    <property type="component" value="Unassembled WGS sequence"/>
</dbReference>
<keyword evidence="1" id="KW-1133">Transmembrane helix</keyword>
<accession>A0A2S7WVD4</accession>
<evidence type="ECO:0000313" key="2">
    <source>
        <dbReference type="EMBL" id="PQJ81555.1"/>
    </source>
</evidence>
<protein>
    <submittedName>
        <fullName evidence="2">Uncharacterized protein</fullName>
    </submittedName>
</protein>
<feature type="transmembrane region" description="Helical" evidence="1">
    <location>
        <begin position="47"/>
        <end position="70"/>
    </location>
</feature>
<reference evidence="2 3" key="1">
    <citation type="submission" date="2016-12" db="EMBL/GenBank/DDBJ databases">
        <title>Trade-off between light-utilization and light-protection in marine flavobacteria.</title>
        <authorList>
            <person name="Kumagai Y."/>
            <person name="Yoshizawa S."/>
            <person name="Kogure K."/>
            <person name="Iwasaki W."/>
        </authorList>
    </citation>
    <scope>NUCLEOTIDE SEQUENCE [LARGE SCALE GENOMIC DNA]</scope>
    <source>
        <strain evidence="2 3">ATCC 43844</strain>
    </source>
</reference>
<comment type="caution">
    <text evidence="2">The sequence shown here is derived from an EMBL/GenBank/DDBJ whole genome shotgun (WGS) entry which is preliminary data.</text>
</comment>
<feature type="transmembrane region" description="Helical" evidence="1">
    <location>
        <begin position="12"/>
        <end position="35"/>
    </location>
</feature>
<organism evidence="2 3">
    <name type="scientific">Polaribacter glomeratus</name>
    <dbReference type="NCBI Taxonomy" id="102"/>
    <lineage>
        <taxon>Bacteria</taxon>
        <taxon>Pseudomonadati</taxon>
        <taxon>Bacteroidota</taxon>
        <taxon>Flavobacteriia</taxon>
        <taxon>Flavobacteriales</taxon>
        <taxon>Flavobacteriaceae</taxon>
    </lineage>
</organism>
<dbReference type="AlphaFoldDB" id="A0A2S7WVD4"/>
<keyword evidence="1" id="KW-0472">Membrane</keyword>
<keyword evidence="3" id="KW-1185">Reference proteome</keyword>
<proteinExistence type="predicted"/>
<keyword evidence="1" id="KW-0812">Transmembrane</keyword>
<name>A0A2S7WVD4_9FLAO</name>